<name>A0AAD9J749_9ANNE</name>
<dbReference type="EMBL" id="JAODUP010000571">
    <property type="protein sequence ID" value="KAK2147075.1"/>
    <property type="molecule type" value="Genomic_DNA"/>
</dbReference>
<protein>
    <recommendedName>
        <fullName evidence="4">Testicular haploid expressed gene protein-like</fullName>
    </recommendedName>
</protein>
<evidence type="ECO:0000256" key="1">
    <source>
        <dbReference type="ARBA" id="ARBA00022737"/>
    </source>
</evidence>
<organism evidence="2 3">
    <name type="scientific">Paralvinella palmiformis</name>
    <dbReference type="NCBI Taxonomy" id="53620"/>
    <lineage>
        <taxon>Eukaryota</taxon>
        <taxon>Metazoa</taxon>
        <taxon>Spiralia</taxon>
        <taxon>Lophotrochozoa</taxon>
        <taxon>Annelida</taxon>
        <taxon>Polychaeta</taxon>
        <taxon>Sedentaria</taxon>
        <taxon>Canalipalpata</taxon>
        <taxon>Terebellida</taxon>
        <taxon>Terebelliformia</taxon>
        <taxon>Alvinellidae</taxon>
        <taxon>Paralvinella</taxon>
    </lineage>
</organism>
<dbReference type="PANTHER" id="PTHR15901:SF15">
    <property type="entry name" value="TESTICULAR HAPLOID EXPRESSED GENE PROTEIN-LIKE"/>
    <property type="match status" value="1"/>
</dbReference>
<dbReference type="Pfam" id="PF14912">
    <property type="entry name" value="THEG"/>
    <property type="match status" value="3"/>
</dbReference>
<comment type="caution">
    <text evidence="2">The sequence shown here is derived from an EMBL/GenBank/DDBJ whole genome shotgun (WGS) entry which is preliminary data.</text>
</comment>
<reference evidence="2" key="1">
    <citation type="journal article" date="2023" name="Mol. Biol. Evol.">
        <title>Third-Generation Sequencing Reveals the Adaptive Role of the Epigenome in Three Deep-Sea Polychaetes.</title>
        <authorList>
            <person name="Perez M."/>
            <person name="Aroh O."/>
            <person name="Sun Y."/>
            <person name="Lan Y."/>
            <person name="Juniper S.K."/>
            <person name="Young C.R."/>
            <person name="Angers B."/>
            <person name="Qian P.Y."/>
        </authorList>
    </citation>
    <scope>NUCLEOTIDE SEQUENCE</scope>
    <source>
        <strain evidence="2">P08H-3</strain>
    </source>
</reference>
<dbReference type="SMART" id="SM00705">
    <property type="entry name" value="THEG"/>
    <property type="match status" value="5"/>
</dbReference>
<gene>
    <name evidence="2" type="ORF">LSH36_571g02033</name>
</gene>
<dbReference type="InterPro" id="IPR042401">
    <property type="entry name" value="SPMAP2-like"/>
</dbReference>
<dbReference type="AlphaFoldDB" id="A0AAD9J749"/>
<dbReference type="InterPro" id="IPR006623">
    <property type="entry name" value="THEG"/>
</dbReference>
<proteinExistence type="predicted"/>
<sequence length="219" mass="24711">MYDNQLLQDMPRYSRRRVEELSRSKTPKSIWITSVGPRVKWGTQEMLWPVSREAMSANCSQRLVVLSEPKNNLVSGETLNKLEPVETSIWKVLPPALKAEPSPRTLTLAKPKKLPFGYMDDRLVSDGARTATPSSRCMELSRPKSLAECYLAPRNLPWQVSKAARKSAPSQRLEELAVPNVRASMDHVQFDPNAFSVKVTALKSVCTPRIQELAQPIKR</sequence>
<dbReference type="Proteomes" id="UP001208570">
    <property type="component" value="Unassembled WGS sequence"/>
</dbReference>
<accession>A0AAD9J749</accession>
<keyword evidence="3" id="KW-1185">Reference proteome</keyword>
<keyword evidence="1" id="KW-0677">Repeat</keyword>
<dbReference type="PANTHER" id="PTHR15901">
    <property type="entry name" value="TESTICULAR HAPLOID EXPRESSED GENE PROTEIN"/>
    <property type="match status" value="1"/>
</dbReference>
<evidence type="ECO:0000313" key="2">
    <source>
        <dbReference type="EMBL" id="KAK2147075.1"/>
    </source>
</evidence>
<evidence type="ECO:0000313" key="3">
    <source>
        <dbReference type="Proteomes" id="UP001208570"/>
    </source>
</evidence>
<evidence type="ECO:0008006" key="4">
    <source>
        <dbReference type="Google" id="ProtNLM"/>
    </source>
</evidence>